<dbReference type="InterPro" id="IPR050681">
    <property type="entry name" value="CDF/SLC30A"/>
</dbReference>
<feature type="transmembrane region" description="Helical" evidence="8">
    <location>
        <begin position="17"/>
        <end position="39"/>
    </location>
</feature>
<evidence type="ECO:0000256" key="1">
    <source>
        <dbReference type="ARBA" id="ARBA00004141"/>
    </source>
</evidence>
<dbReference type="GO" id="GO:0005385">
    <property type="term" value="F:zinc ion transmembrane transporter activity"/>
    <property type="evidence" value="ECO:0007669"/>
    <property type="project" value="TreeGrafter"/>
</dbReference>
<dbReference type="InterPro" id="IPR036837">
    <property type="entry name" value="Cation_efflux_CTD_sf"/>
</dbReference>
<evidence type="ECO:0000256" key="8">
    <source>
        <dbReference type="SAM" id="Phobius"/>
    </source>
</evidence>
<evidence type="ECO:0000313" key="12">
    <source>
        <dbReference type="Proteomes" id="UP000295788"/>
    </source>
</evidence>
<evidence type="ECO:0000259" key="10">
    <source>
        <dbReference type="Pfam" id="PF16916"/>
    </source>
</evidence>
<dbReference type="AlphaFoldDB" id="A0A4R3K6M6"/>
<keyword evidence="5 8" id="KW-1133">Transmembrane helix</keyword>
<evidence type="ECO:0000259" key="9">
    <source>
        <dbReference type="Pfam" id="PF01545"/>
    </source>
</evidence>
<feature type="domain" description="Cation efflux protein cytoplasmic" evidence="10">
    <location>
        <begin position="209"/>
        <end position="284"/>
    </location>
</feature>
<dbReference type="SUPFAM" id="SSF161111">
    <property type="entry name" value="Cation efflux protein transmembrane domain-like"/>
    <property type="match status" value="1"/>
</dbReference>
<protein>
    <submittedName>
        <fullName evidence="11">Cobalt-zinc-cadmium efflux system protein</fullName>
    </submittedName>
</protein>
<dbReference type="SUPFAM" id="SSF160240">
    <property type="entry name" value="Cation efflux protein cytoplasmic domain-like"/>
    <property type="match status" value="1"/>
</dbReference>
<keyword evidence="4 8" id="KW-0812">Transmembrane</keyword>
<keyword evidence="12" id="KW-1185">Reference proteome</keyword>
<dbReference type="PANTHER" id="PTHR11562:SF17">
    <property type="entry name" value="RE54080P-RELATED"/>
    <property type="match status" value="1"/>
</dbReference>
<keyword evidence="6" id="KW-0406">Ion transport</keyword>
<sequence>MQHAHHVSDKKSTGINIAFWLTFLLFVAEIIGGILTNSLAILSDAWHLLSDILALGVSWFALRQARKPANKRLTFGYHRFGIFAAFFNNLTLIAISFYIFYTAVLRIFHPKEVKSLGMVYLAILGLVITGTIVLFLRKEEQNLNVRSAVLHFVGDVFSYAGVILGGVILHFTGWLWIDPVISIVFASIILRGAFSMLRESFWILLEGVPSNFDVDQITKDMESVPGVHSVHDVHIWGISAEEVMLTAHVVVEEQPVSEGHDLLHEVKKVLRGKYGIWHSILQLETIDYQEKNKGEKKFNPNLSPDPKMGFDIVSLTRKSE</sequence>
<evidence type="ECO:0000256" key="2">
    <source>
        <dbReference type="ARBA" id="ARBA00008873"/>
    </source>
</evidence>
<dbReference type="InterPro" id="IPR027470">
    <property type="entry name" value="Cation_efflux_CTD"/>
</dbReference>
<proteinExistence type="inferred from homology"/>
<feature type="domain" description="Cation efflux protein transmembrane" evidence="9">
    <location>
        <begin position="17"/>
        <end position="205"/>
    </location>
</feature>
<dbReference type="EMBL" id="SMAB01000028">
    <property type="protein sequence ID" value="TCS78363.1"/>
    <property type="molecule type" value="Genomic_DNA"/>
</dbReference>
<dbReference type="Gene3D" id="3.30.70.1350">
    <property type="entry name" value="Cation efflux protein, cytoplasmic domain"/>
    <property type="match status" value="1"/>
</dbReference>
<evidence type="ECO:0000313" key="11">
    <source>
        <dbReference type="EMBL" id="TCS78363.1"/>
    </source>
</evidence>
<dbReference type="Pfam" id="PF01545">
    <property type="entry name" value="Cation_efflux"/>
    <property type="match status" value="1"/>
</dbReference>
<comment type="caution">
    <text evidence="11">The sequence shown here is derived from an EMBL/GenBank/DDBJ whole genome shotgun (WGS) entry which is preliminary data.</text>
</comment>
<feature type="transmembrane region" description="Helical" evidence="8">
    <location>
        <begin position="174"/>
        <end position="194"/>
    </location>
</feature>
<feature type="transmembrane region" description="Helical" evidence="8">
    <location>
        <begin position="148"/>
        <end position="168"/>
    </location>
</feature>
<dbReference type="Pfam" id="PF16916">
    <property type="entry name" value="ZT_dimer"/>
    <property type="match status" value="1"/>
</dbReference>
<dbReference type="InterPro" id="IPR027469">
    <property type="entry name" value="Cation_efflux_TMD_sf"/>
</dbReference>
<dbReference type="NCBIfam" id="TIGR01297">
    <property type="entry name" value="CDF"/>
    <property type="match status" value="1"/>
</dbReference>
<keyword evidence="3" id="KW-0813">Transport</keyword>
<feature type="transmembrane region" description="Helical" evidence="8">
    <location>
        <begin position="82"/>
        <end position="104"/>
    </location>
</feature>
<evidence type="ECO:0000256" key="6">
    <source>
        <dbReference type="ARBA" id="ARBA00023065"/>
    </source>
</evidence>
<name>A0A4R3K6M6_9BACI</name>
<dbReference type="Proteomes" id="UP000295788">
    <property type="component" value="Unassembled WGS sequence"/>
</dbReference>
<gene>
    <name evidence="11" type="ORF">EDD72_12811</name>
</gene>
<dbReference type="PANTHER" id="PTHR11562">
    <property type="entry name" value="CATION EFFLUX PROTEIN/ ZINC TRANSPORTER"/>
    <property type="match status" value="1"/>
</dbReference>
<dbReference type="Gene3D" id="1.20.1510.10">
    <property type="entry name" value="Cation efflux protein transmembrane domain"/>
    <property type="match status" value="1"/>
</dbReference>
<feature type="transmembrane region" description="Helical" evidence="8">
    <location>
        <begin position="45"/>
        <end position="62"/>
    </location>
</feature>
<evidence type="ECO:0000256" key="7">
    <source>
        <dbReference type="ARBA" id="ARBA00023136"/>
    </source>
</evidence>
<feature type="transmembrane region" description="Helical" evidence="8">
    <location>
        <begin position="116"/>
        <end position="136"/>
    </location>
</feature>
<comment type="subcellular location">
    <subcellularLocation>
        <location evidence="1">Membrane</location>
        <topology evidence="1">Multi-pass membrane protein</topology>
    </subcellularLocation>
</comment>
<dbReference type="InterPro" id="IPR058533">
    <property type="entry name" value="Cation_efflux_TM"/>
</dbReference>
<evidence type="ECO:0000256" key="5">
    <source>
        <dbReference type="ARBA" id="ARBA00022989"/>
    </source>
</evidence>
<keyword evidence="7 8" id="KW-0472">Membrane</keyword>
<reference evidence="11 12" key="1">
    <citation type="submission" date="2019-03" db="EMBL/GenBank/DDBJ databases">
        <title>Genomic Encyclopedia of Type Strains, Phase IV (KMG-IV): sequencing the most valuable type-strain genomes for metagenomic binning, comparative biology and taxonomic classification.</title>
        <authorList>
            <person name="Goeker M."/>
        </authorList>
    </citation>
    <scope>NUCLEOTIDE SEQUENCE [LARGE SCALE GENOMIC DNA]</scope>
    <source>
        <strain evidence="11 12">DSM 23802</strain>
    </source>
</reference>
<organism evidence="11 12">
    <name type="scientific">Tepidibacillus fermentans</name>
    <dbReference type="NCBI Taxonomy" id="1281767"/>
    <lineage>
        <taxon>Bacteria</taxon>
        <taxon>Bacillati</taxon>
        <taxon>Bacillota</taxon>
        <taxon>Bacilli</taxon>
        <taxon>Bacillales</taxon>
        <taxon>Bacillaceae</taxon>
        <taxon>Tepidibacillus</taxon>
    </lineage>
</organism>
<dbReference type="GO" id="GO:0005886">
    <property type="term" value="C:plasma membrane"/>
    <property type="evidence" value="ECO:0007669"/>
    <property type="project" value="TreeGrafter"/>
</dbReference>
<evidence type="ECO:0000256" key="3">
    <source>
        <dbReference type="ARBA" id="ARBA00022448"/>
    </source>
</evidence>
<evidence type="ECO:0000256" key="4">
    <source>
        <dbReference type="ARBA" id="ARBA00022692"/>
    </source>
</evidence>
<accession>A0A4R3K6M6</accession>
<comment type="similarity">
    <text evidence="2">Belongs to the cation diffusion facilitator (CDF) transporter (TC 2.A.4) family. SLC30A subfamily.</text>
</comment>
<dbReference type="InterPro" id="IPR002524">
    <property type="entry name" value="Cation_efflux"/>
</dbReference>